<accession>A0AAN3A8J5</accession>
<sequence length="73" mass="8054">MPTANGVSLGCTESGRQPFAICAKLGIPSSFRRPRLPYGTYALREAGIVNIPEARSRKASNKREKIKNYGYHT</sequence>
<comment type="caution">
    <text evidence="1">The sequence shown here is derived from an EMBL/GenBank/DDBJ whole genome shotgun (WGS) entry which is preliminary data.</text>
</comment>
<reference evidence="2" key="2">
    <citation type="submission" date="2007-04" db="EMBL/GenBank/DDBJ databases">
        <title>Draft genome sequence of Bacteroides ovatus (ATCC 8483).</title>
        <authorList>
            <person name="Sudarsanam P."/>
            <person name="Ley R."/>
            <person name="Guruge J."/>
            <person name="Turnbaugh P.J."/>
            <person name="Mahowald M."/>
            <person name="Liep D."/>
            <person name="Gordon J."/>
        </authorList>
    </citation>
    <scope>NUCLEOTIDE SEQUENCE [LARGE SCALE GENOMIC DNA]</scope>
    <source>
        <strain evidence="2">ATCC 8483 / DSM 1896 / JCM 5824 / BCRC 10623 / CCUG 4943 / NCTC 11153</strain>
    </source>
</reference>
<gene>
    <name evidence="1" type="ORF">BACOVA_02322</name>
</gene>
<organism evidence="1 2">
    <name type="scientific">Bacteroides ovatus (strain ATCC 8483 / DSM 1896 / JCM 5824 / BCRC 10623 / CCUG 4943 / NCTC 11153)</name>
    <dbReference type="NCBI Taxonomy" id="411476"/>
    <lineage>
        <taxon>Bacteria</taxon>
        <taxon>Pseudomonadati</taxon>
        <taxon>Bacteroidota</taxon>
        <taxon>Bacteroidia</taxon>
        <taxon>Bacteroidales</taxon>
        <taxon>Bacteroidaceae</taxon>
        <taxon>Bacteroides</taxon>
    </lineage>
</organism>
<evidence type="ECO:0000313" key="2">
    <source>
        <dbReference type="Proteomes" id="UP000005475"/>
    </source>
</evidence>
<proteinExistence type="predicted"/>
<protein>
    <submittedName>
        <fullName evidence="1">Uncharacterized protein</fullName>
    </submittedName>
</protein>
<name>A0AAN3A8J5_BACO1</name>
<dbReference type="Proteomes" id="UP000005475">
    <property type="component" value="Unassembled WGS sequence"/>
</dbReference>
<reference evidence="1 2" key="1">
    <citation type="submission" date="2007-03" db="EMBL/GenBank/DDBJ databases">
        <authorList>
            <person name="Fulton L."/>
            <person name="Clifton S."/>
            <person name="Fulton B."/>
            <person name="Xu J."/>
            <person name="Minx P."/>
            <person name="Pepin K.H."/>
            <person name="Johnson M."/>
            <person name="Thiruvilangam P."/>
            <person name="Bhonagiri V."/>
            <person name="Nash W.E."/>
            <person name="Mardis E.R."/>
            <person name="Wilson R.K."/>
        </authorList>
    </citation>
    <scope>NUCLEOTIDE SEQUENCE [LARGE SCALE GENOMIC DNA]</scope>
    <source>
        <strain evidence="2">ATCC 8483 / DSM 1896 / JCM 5824 / BCRC 10623 / CCUG 4943 / NCTC 11153</strain>
    </source>
</reference>
<evidence type="ECO:0000313" key="1">
    <source>
        <dbReference type="EMBL" id="EDO11828.1"/>
    </source>
</evidence>
<dbReference type="EMBL" id="AAXF02000048">
    <property type="protein sequence ID" value="EDO11828.1"/>
    <property type="molecule type" value="Genomic_DNA"/>
</dbReference>
<dbReference type="AlphaFoldDB" id="A0AAN3A8J5"/>